<dbReference type="AlphaFoldDB" id="K6YVQ0"/>
<gene>
    <name evidence="11" type="primary">fpr</name>
    <name evidence="11" type="ORF">GPAL_1213</name>
</gene>
<dbReference type="PROSITE" id="PS51384">
    <property type="entry name" value="FAD_FR"/>
    <property type="match status" value="1"/>
</dbReference>
<dbReference type="EMBL" id="BAEQ01000020">
    <property type="protein sequence ID" value="GAC28086.1"/>
    <property type="molecule type" value="Genomic_DNA"/>
</dbReference>
<dbReference type="GO" id="GO:0042167">
    <property type="term" value="P:heme catabolic process"/>
    <property type="evidence" value="ECO:0007669"/>
    <property type="project" value="TreeGrafter"/>
</dbReference>
<dbReference type="SUPFAM" id="SSF52343">
    <property type="entry name" value="Ferredoxin reductase-like, C-terminal NADP-linked domain"/>
    <property type="match status" value="1"/>
</dbReference>
<name>K6YVQ0_9ALTE</name>
<evidence type="ECO:0000256" key="7">
    <source>
        <dbReference type="ARBA" id="ARBA00022857"/>
    </source>
</evidence>
<feature type="domain" description="FAD-binding FR-type" evidence="10">
    <location>
        <begin position="2"/>
        <end position="102"/>
    </location>
</feature>
<comment type="similarity">
    <text evidence="2">Belongs to the ferredoxin--NADP reductase type 1 family.</text>
</comment>
<keyword evidence="5" id="KW-0547">Nucleotide-binding</keyword>
<dbReference type="GO" id="GO:0000166">
    <property type="term" value="F:nucleotide binding"/>
    <property type="evidence" value="ECO:0007669"/>
    <property type="project" value="UniProtKB-KW"/>
</dbReference>
<organism evidence="11 12">
    <name type="scientific">Brumicola pallidula DSM 14239 = ACAM 615</name>
    <dbReference type="NCBI Taxonomy" id="1121922"/>
    <lineage>
        <taxon>Bacteria</taxon>
        <taxon>Pseudomonadati</taxon>
        <taxon>Pseudomonadota</taxon>
        <taxon>Gammaproteobacteria</taxon>
        <taxon>Alteromonadales</taxon>
        <taxon>Alteromonadaceae</taxon>
        <taxon>Brumicola</taxon>
    </lineage>
</organism>
<evidence type="ECO:0000259" key="10">
    <source>
        <dbReference type="PROSITE" id="PS51384"/>
    </source>
</evidence>
<keyword evidence="12" id="KW-1185">Reference proteome</keyword>
<evidence type="ECO:0000256" key="9">
    <source>
        <dbReference type="ARBA" id="ARBA00047776"/>
    </source>
</evidence>
<evidence type="ECO:0000256" key="1">
    <source>
        <dbReference type="ARBA" id="ARBA00001974"/>
    </source>
</evidence>
<accession>K6YVQ0</accession>
<dbReference type="InterPro" id="IPR001433">
    <property type="entry name" value="OxRdtase_FAD/NAD-bd"/>
</dbReference>
<dbReference type="GO" id="GO:0034599">
    <property type="term" value="P:cellular response to oxidative stress"/>
    <property type="evidence" value="ECO:0007669"/>
    <property type="project" value="TreeGrafter"/>
</dbReference>
<dbReference type="SUPFAM" id="SSF63380">
    <property type="entry name" value="Riboflavin synthase domain-like"/>
    <property type="match status" value="1"/>
</dbReference>
<evidence type="ECO:0000256" key="5">
    <source>
        <dbReference type="ARBA" id="ARBA00022741"/>
    </source>
</evidence>
<dbReference type="InterPro" id="IPR001709">
    <property type="entry name" value="Flavoprot_Pyr_Nucl_cyt_Rdtase"/>
</dbReference>
<evidence type="ECO:0000256" key="4">
    <source>
        <dbReference type="ARBA" id="ARBA00022630"/>
    </source>
</evidence>
<comment type="cofactor">
    <cofactor evidence="1">
        <name>FAD</name>
        <dbReference type="ChEBI" id="CHEBI:57692"/>
    </cofactor>
</comment>
<keyword evidence="4" id="KW-0285">Flavoprotein</keyword>
<dbReference type="CDD" id="cd06195">
    <property type="entry name" value="FNR1"/>
    <property type="match status" value="1"/>
</dbReference>
<evidence type="ECO:0000256" key="2">
    <source>
        <dbReference type="ARBA" id="ARBA00008312"/>
    </source>
</evidence>
<dbReference type="InterPro" id="IPR017938">
    <property type="entry name" value="Riboflavin_synthase-like_b-brl"/>
</dbReference>
<dbReference type="PANTHER" id="PTHR47878:SF1">
    <property type="entry name" value="FLAVODOXIN_FERREDOXIN--NADP REDUCTASE"/>
    <property type="match status" value="1"/>
</dbReference>
<comment type="caution">
    <text evidence="11">The sequence shown here is derived from an EMBL/GenBank/DDBJ whole genome shotgun (WGS) entry which is preliminary data.</text>
</comment>
<sequence length="249" mass="27908">MAKWHDAVIIDRVDWNPHLFSLYFSCSEFPTFTAGQFAKIGVEMQDGTVISRPYSLVNSPQSDVLEVIAVPVEEGSLSPKLHALQKGDKLKIMSPATGFLVLNEVPASENLLMLATGTGVGPFLSILETREPWRTYKNITLVYGVRKFHDLAYLAKIEKWQNDHAEQFSFVPVVSREKHAGTIQGRIPALIKSGVIQNQTKIDINPENTQVMLCGNPAMIADAMQVLNELGFKKHLRRSPGQISMERYW</sequence>
<dbReference type="Proteomes" id="UP000006251">
    <property type="component" value="Unassembled WGS sequence"/>
</dbReference>
<reference evidence="12" key="1">
    <citation type="journal article" date="2014" name="Environ. Microbiol.">
        <title>Comparative genomics of the marine bacterial genus Glaciecola reveals the high degree of genomic diversity and genomic characteristic for cold adaptation.</title>
        <authorList>
            <person name="Qin Q.L."/>
            <person name="Xie B.B."/>
            <person name="Yu Y."/>
            <person name="Shu Y.L."/>
            <person name="Rong J.C."/>
            <person name="Zhang Y.J."/>
            <person name="Zhao D.L."/>
            <person name="Chen X.L."/>
            <person name="Zhang X.Y."/>
            <person name="Chen B."/>
            <person name="Zhou B.C."/>
            <person name="Zhang Y.Z."/>
        </authorList>
    </citation>
    <scope>NUCLEOTIDE SEQUENCE [LARGE SCALE GENOMIC DNA]</scope>
    <source>
        <strain evidence="12">ACAM 615</strain>
    </source>
</reference>
<dbReference type="PANTHER" id="PTHR47878">
    <property type="entry name" value="OXIDOREDUCTASE FAD/NAD(P)-BINDING DOMAIN PROTEIN"/>
    <property type="match status" value="1"/>
</dbReference>
<dbReference type="GO" id="GO:0004324">
    <property type="term" value="F:ferredoxin-NADP+ reductase activity"/>
    <property type="evidence" value="ECO:0007669"/>
    <property type="project" value="UniProtKB-EC"/>
</dbReference>
<evidence type="ECO:0000256" key="8">
    <source>
        <dbReference type="ARBA" id="ARBA00023002"/>
    </source>
</evidence>
<evidence type="ECO:0000313" key="11">
    <source>
        <dbReference type="EMBL" id="GAC28086.1"/>
    </source>
</evidence>
<dbReference type="Pfam" id="PF00175">
    <property type="entry name" value="NAD_binding_1"/>
    <property type="match status" value="1"/>
</dbReference>
<dbReference type="Gene3D" id="3.40.50.80">
    <property type="entry name" value="Nucleotide-binding domain of ferredoxin-NADP reductase (FNR) module"/>
    <property type="match status" value="1"/>
</dbReference>
<evidence type="ECO:0000256" key="3">
    <source>
        <dbReference type="ARBA" id="ARBA00013223"/>
    </source>
</evidence>
<evidence type="ECO:0000256" key="6">
    <source>
        <dbReference type="ARBA" id="ARBA00022827"/>
    </source>
</evidence>
<proteinExistence type="inferred from homology"/>
<dbReference type="RefSeq" id="WP_006010001.1">
    <property type="nucleotide sequence ID" value="NZ_AUAV01000029.1"/>
</dbReference>
<dbReference type="STRING" id="1121922.GCA_000428905_03837"/>
<keyword evidence="8 11" id="KW-0560">Oxidoreductase</keyword>
<dbReference type="PRINTS" id="PR00410">
    <property type="entry name" value="PHEHYDRXLASE"/>
</dbReference>
<dbReference type="Gene3D" id="2.40.30.10">
    <property type="entry name" value="Translation factors"/>
    <property type="match status" value="1"/>
</dbReference>
<dbReference type="InterPro" id="IPR017927">
    <property type="entry name" value="FAD-bd_FR_type"/>
</dbReference>
<keyword evidence="6" id="KW-0274">FAD</keyword>
<keyword evidence="7" id="KW-0521">NADP</keyword>
<dbReference type="EC" id="1.18.1.2" evidence="3"/>
<evidence type="ECO:0000313" key="12">
    <source>
        <dbReference type="Proteomes" id="UP000006251"/>
    </source>
</evidence>
<dbReference type="InterPro" id="IPR033892">
    <property type="entry name" value="FNR_bac"/>
</dbReference>
<dbReference type="PRINTS" id="PR00371">
    <property type="entry name" value="FPNCR"/>
</dbReference>
<comment type="catalytic activity">
    <reaction evidence="9">
        <text>2 reduced [2Fe-2S]-[ferredoxin] + NADP(+) + H(+) = 2 oxidized [2Fe-2S]-[ferredoxin] + NADPH</text>
        <dbReference type="Rhea" id="RHEA:20125"/>
        <dbReference type="Rhea" id="RHEA-COMP:10000"/>
        <dbReference type="Rhea" id="RHEA-COMP:10001"/>
        <dbReference type="ChEBI" id="CHEBI:15378"/>
        <dbReference type="ChEBI" id="CHEBI:33737"/>
        <dbReference type="ChEBI" id="CHEBI:33738"/>
        <dbReference type="ChEBI" id="CHEBI:57783"/>
        <dbReference type="ChEBI" id="CHEBI:58349"/>
        <dbReference type="EC" id="1.18.1.2"/>
    </reaction>
</comment>
<dbReference type="InterPro" id="IPR051930">
    <property type="entry name" value="FNR_type-1"/>
</dbReference>
<protein>
    <recommendedName>
        <fullName evidence="3">ferredoxin--NADP(+) reductase</fullName>
        <ecNumber evidence="3">1.18.1.2</ecNumber>
    </recommendedName>
</protein>
<dbReference type="OrthoDB" id="9784483at2"/>
<dbReference type="InterPro" id="IPR039261">
    <property type="entry name" value="FNR_nucleotide-bd"/>
</dbReference>